<sequence length="301" mass="34230">MGNGVSDHRKSEHINGETHTGKSIDVKQDHVNIKLSRSGTRMGRNGGIFEEPYTCQQNDKDIKQIDKDKRQDQESCNDGCDTFSNYSNNSDDTYYLADQMEEYIPTKKQNPADSKRCEPQNQDDIIQTIADTNNVVLNTHFDEHNPFEVDTIGYYISKAEWEDNNINGHERPNTESSCFVKSTTTTPIGNGKPVIDIETEHQDDPSAETSDIKSAKSKTQEDRFEECKKIYGQGSSRHRQLSLATKQTLVLAKIGSQYKYVAVPAYLPGQRRYKTSTFAHAYVERAVTMFRVQIRRKGRAV</sequence>
<accession>A0A9D4GRN3</accession>
<evidence type="ECO:0000256" key="1">
    <source>
        <dbReference type="SAM" id="MobiDB-lite"/>
    </source>
</evidence>
<comment type="caution">
    <text evidence="2">The sequence shown here is derived from an EMBL/GenBank/DDBJ whole genome shotgun (WGS) entry which is preliminary data.</text>
</comment>
<organism evidence="2 3">
    <name type="scientific">Dreissena polymorpha</name>
    <name type="common">Zebra mussel</name>
    <name type="synonym">Mytilus polymorpha</name>
    <dbReference type="NCBI Taxonomy" id="45954"/>
    <lineage>
        <taxon>Eukaryota</taxon>
        <taxon>Metazoa</taxon>
        <taxon>Spiralia</taxon>
        <taxon>Lophotrochozoa</taxon>
        <taxon>Mollusca</taxon>
        <taxon>Bivalvia</taxon>
        <taxon>Autobranchia</taxon>
        <taxon>Heteroconchia</taxon>
        <taxon>Euheterodonta</taxon>
        <taxon>Imparidentia</taxon>
        <taxon>Neoheterodontei</taxon>
        <taxon>Myida</taxon>
        <taxon>Dreissenoidea</taxon>
        <taxon>Dreissenidae</taxon>
        <taxon>Dreissena</taxon>
    </lineage>
</organism>
<feature type="region of interest" description="Disordered" evidence="1">
    <location>
        <begin position="1"/>
        <end position="24"/>
    </location>
</feature>
<reference evidence="2" key="1">
    <citation type="journal article" date="2019" name="bioRxiv">
        <title>The Genome of the Zebra Mussel, Dreissena polymorpha: A Resource for Invasive Species Research.</title>
        <authorList>
            <person name="McCartney M.A."/>
            <person name="Auch B."/>
            <person name="Kono T."/>
            <person name="Mallez S."/>
            <person name="Zhang Y."/>
            <person name="Obille A."/>
            <person name="Becker A."/>
            <person name="Abrahante J.E."/>
            <person name="Garbe J."/>
            <person name="Badalamenti J.P."/>
            <person name="Herman A."/>
            <person name="Mangelson H."/>
            <person name="Liachko I."/>
            <person name="Sullivan S."/>
            <person name="Sone E.D."/>
            <person name="Koren S."/>
            <person name="Silverstein K.A.T."/>
            <person name="Beckman K.B."/>
            <person name="Gohl D.M."/>
        </authorList>
    </citation>
    <scope>NUCLEOTIDE SEQUENCE</scope>
    <source>
        <strain evidence="2">Duluth1</strain>
        <tissue evidence="2">Whole animal</tissue>
    </source>
</reference>
<feature type="compositionally biased region" description="Basic and acidic residues" evidence="1">
    <location>
        <begin position="198"/>
        <end position="219"/>
    </location>
</feature>
<protein>
    <submittedName>
        <fullName evidence="2">Uncharacterized protein</fullName>
    </submittedName>
</protein>
<evidence type="ECO:0000313" key="3">
    <source>
        <dbReference type="Proteomes" id="UP000828390"/>
    </source>
</evidence>
<name>A0A9D4GRN3_DREPO</name>
<reference evidence="2" key="2">
    <citation type="submission" date="2020-11" db="EMBL/GenBank/DDBJ databases">
        <authorList>
            <person name="McCartney M.A."/>
            <person name="Auch B."/>
            <person name="Kono T."/>
            <person name="Mallez S."/>
            <person name="Becker A."/>
            <person name="Gohl D.M."/>
            <person name="Silverstein K.A.T."/>
            <person name="Koren S."/>
            <person name="Bechman K.B."/>
            <person name="Herman A."/>
            <person name="Abrahante J.E."/>
            <person name="Garbe J."/>
        </authorList>
    </citation>
    <scope>NUCLEOTIDE SEQUENCE</scope>
    <source>
        <strain evidence="2">Duluth1</strain>
        <tissue evidence="2">Whole animal</tissue>
    </source>
</reference>
<proteinExistence type="predicted"/>
<feature type="region of interest" description="Disordered" evidence="1">
    <location>
        <begin position="189"/>
        <end position="219"/>
    </location>
</feature>
<keyword evidence="3" id="KW-1185">Reference proteome</keyword>
<dbReference type="Proteomes" id="UP000828390">
    <property type="component" value="Unassembled WGS sequence"/>
</dbReference>
<gene>
    <name evidence="2" type="ORF">DPMN_124139</name>
</gene>
<dbReference type="AlphaFoldDB" id="A0A9D4GRN3"/>
<dbReference type="EMBL" id="JAIWYP010000005">
    <property type="protein sequence ID" value="KAH3822361.1"/>
    <property type="molecule type" value="Genomic_DNA"/>
</dbReference>
<evidence type="ECO:0000313" key="2">
    <source>
        <dbReference type="EMBL" id="KAH3822361.1"/>
    </source>
</evidence>